<proteinExistence type="predicted"/>
<accession>A0ABU7S0A7</accession>
<organism evidence="2 3">
    <name type="scientific">Plantactinospora sonchi</name>
    <dbReference type="NCBI Taxonomy" id="1544735"/>
    <lineage>
        <taxon>Bacteria</taxon>
        <taxon>Bacillati</taxon>
        <taxon>Actinomycetota</taxon>
        <taxon>Actinomycetes</taxon>
        <taxon>Micromonosporales</taxon>
        <taxon>Micromonosporaceae</taxon>
        <taxon>Plantactinospora</taxon>
    </lineage>
</organism>
<name>A0ABU7S0A7_9ACTN</name>
<keyword evidence="3" id="KW-1185">Reference proteome</keyword>
<evidence type="ECO:0000313" key="3">
    <source>
        <dbReference type="Proteomes" id="UP001332243"/>
    </source>
</evidence>
<dbReference type="EMBL" id="JAZGQK010000026">
    <property type="protein sequence ID" value="MEE6262192.1"/>
    <property type="molecule type" value="Genomic_DNA"/>
</dbReference>
<evidence type="ECO:0000313" key="2">
    <source>
        <dbReference type="EMBL" id="MEE6262192.1"/>
    </source>
</evidence>
<sequence>MKYAVAPSRWLIRLRSGTQLEVWANGYSVDEDHYVFGALMDGSPEELEGAPLAVWPPLQPGCFQILVARIPEAEVAEVNASTDVESPGDVPDPSDPGQ</sequence>
<dbReference type="Proteomes" id="UP001332243">
    <property type="component" value="Unassembled WGS sequence"/>
</dbReference>
<comment type="caution">
    <text evidence="2">The sequence shown here is derived from an EMBL/GenBank/DDBJ whole genome shotgun (WGS) entry which is preliminary data.</text>
</comment>
<evidence type="ECO:0000256" key="1">
    <source>
        <dbReference type="SAM" id="MobiDB-lite"/>
    </source>
</evidence>
<feature type="compositionally biased region" description="Low complexity" evidence="1">
    <location>
        <begin position="83"/>
        <end position="98"/>
    </location>
</feature>
<protein>
    <submittedName>
        <fullName evidence="2">Uncharacterized protein</fullName>
    </submittedName>
</protein>
<reference evidence="2 3" key="1">
    <citation type="submission" date="2024-01" db="EMBL/GenBank/DDBJ databases">
        <title>Genome insights into Plantactinospora sonchi sp. nov.</title>
        <authorList>
            <person name="Wang L."/>
        </authorList>
    </citation>
    <scope>NUCLEOTIDE SEQUENCE [LARGE SCALE GENOMIC DNA]</scope>
    <source>
        <strain evidence="2 3">NEAU-QY2</strain>
    </source>
</reference>
<dbReference type="RefSeq" id="WP_331217127.1">
    <property type="nucleotide sequence ID" value="NZ_JAZGQK010000026.1"/>
</dbReference>
<feature type="region of interest" description="Disordered" evidence="1">
    <location>
        <begin position="78"/>
        <end position="98"/>
    </location>
</feature>
<gene>
    <name evidence="2" type="ORF">V1633_27265</name>
</gene>